<name>A0A6T8PJT5_9STRA</name>
<protein>
    <submittedName>
        <fullName evidence="2">Uncharacterized protein</fullName>
    </submittedName>
</protein>
<dbReference type="EMBL" id="HBEL01052799">
    <property type="protein sequence ID" value="CAD8428008.1"/>
    <property type="molecule type" value="Transcribed_RNA"/>
</dbReference>
<sequence>MSMDKIEYQQYLVNGIHESLYGNSLTWKLKKLDLENFGGNPHISLLLSDKLSRVLPVHIFQKPWVKITSRSGGTTPRMRSQVRHRSTFGNCYERLSLSGTGVRHREGLSNLCIFVLICLSKIIGTKMDASKVTIPLNPNSRP</sequence>
<accession>A0A6T8PJT5</accession>
<evidence type="ECO:0000313" key="2">
    <source>
        <dbReference type="EMBL" id="CAD8428008.1"/>
    </source>
</evidence>
<dbReference type="AlphaFoldDB" id="A0A6T8PJT5"/>
<evidence type="ECO:0000313" key="1">
    <source>
        <dbReference type="EMBL" id="CAD8428007.1"/>
    </source>
</evidence>
<reference evidence="2" key="1">
    <citation type="submission" date="2021-01" db="EMBL/GenBank/DDBJ databases">
        <authorList>
            <person name="Corre E."/>
            <person name="Pelletier E."/>
            <person name="Niang G."/>
            <person name="Scheremetjew M."/>
            <person name="Finn R."/>
            <person name="Kale V."/>
            <person name="Holt S."/>
            <person name="Cochrane G."/>
            <person name="Meng A."/>
            <person name="Brown T."/>
            <person name="Cohen L."/>
        </authorList>
    </citation>
    <scope>NUCLEOTIDE SEQUENCE</scope>
    <source>
        <strain evidence="2">CCAP1064/1</strain>
    </source>
</reference>
<organism evidence="2">
    <name type="scientific">Proboscia inermis</name>
    <dbReference type="NCBI Taxonomy" id="420281"/>
    <lineage>
        <taxon>Eukaryota</taxon>
        <taxon>Sar</taxon>
        <taxon>Stramenopiles</taxon>
        <taxon>Ochrophyta</taxon>
        <taxon>Bacillariophyta</taxon>
        <taxon>Coscinodiscophyceae</taxon>
        <taxon>Rhizosoleniophycidae</taxon>
        <taxon>Rhizosoleniales</taxon>
        <taxon>Rhizosoleniaceae</taxon>
        <taxon>Proboscia</taxon>
    </lineage>
</organism>
<gene>
    <name evidence="1" type="ORF">PINE0816_LOCUS24175</name>
    <name evidence="2" type="ORF">PINE0816_LOCUS24176</name>
</gene>
<proteinExistence type="predicted"/>
<dbReference type="EMBL" id="HBEL01052798">
    <property type="protein sequence ID" value="CAD8428007.1"/>
    <property type="molecule type" value="Transcribed_RNA"/>
</dbReference>